<evidence type="ECO:0000313" key="7">
    <source>
        <dbReference type="EMBL" id="SBP13710.1"/>
    </source>
</evidence>
<reference evidence="7" key="2">
    <citation type="submission" date="2016-06" db="EMBL/GenBank/DDBJ databases">
        <title>The genome of a short-lived fish provides insights into sex chromosome evolution and the genetic control of aging.</title>
        <authorList>
            <person name="Reichwald K."/>
            <person name="Felder M."/>
            <person name="Petzold A."/>
            <person name="Koch P."/>
            <person name="Groth M."/>
            <person name="Platzer M."/>
        </authorList>
    </citation>
    <scope>NUCLEOTIDE SEQUENCE</scope>
    <source>
        <tissue evidence="7">Brain</tissue>
    </source>
</reference>
<dbReference type="PANTHER" id="PTHR23423">
    <property type="entry name" value="ORGANIC SOLUTE TRANSPORTER-RELATED"/>
    <property type="match status" value="1"/>
</dbReference>
<sequence>MYCLVLFYRALRDELSPIKPVGKFLCVKMVVFVSFWQAVLIALLVKVGIISEKRTWDWQSVEAVATGLQDFIICVEMFLAAIAHHFSFTYKPYIQEAEEVSCFDSFMAMWDISDVRADISEQVRNVGRTVMGRPRKSYFGEAQNDGERSGLLSSASQDAITEAASNSMSSKGQYEGLGRTLTPHSRSAPAGLDSAALDDGLESRPESTQDHGTTSQTKEPEEADLIVII</sequence>
<gene>
    <name evidence="7" type="primary">TMEM184C</name>
</gene>
<evidence type="ECO:0000256" key="2">
    <source>
        <dbReference type="ARBA" id="ARBA00022692"/>
    </source>
</evidence>
<reference evidence="7" key="1">
    <citation type="submission" date="2016-05" db="EMBL/GenBank/DDBJ databases">
        <authorList>
            <person name="Lavstsen T."/>
            <person name="Jespersen J.S."/>
        </authorList>
    </citation>
    <scope>NUCLEOTIDE SEQUENCE</scope>
    <source>
        <tissue evidence="7">Brain</tissue>
    </source>
</reference>
<name>A0A1A7X734_9TELE</name>
<keyword evidence="3 6" id="KW-1133">Transmembrane helix</keyword>
<evidence type="ECO:0000256" key="4">
    <source>
        <dbReference type="ARBA" id="ARBA00023136"/>
    </source>
</evidence>
<evidence type="ECO:0000256" key="1">
    <source>
        <dbReference type="ARBA" id="ARBA00004141"/>
    </source>
</evidence>
<evidence type="ECO:0000256" key="3">
    <source>
        <dbReference type="ARBA" id="ARBA00022989"/>
    </source>
</evidence>
<accession>A0A1A7X734</accession>
<evidence type="ECO:0000256" key="6">
    <source>
        <dbReference type="SAM" id="Phobius"/>
    </source>
</evidence>
<keyword evidence="2 6" id="KW-0812">Transmembrane</keyword>
<dbReference type="GO" id="GO:0016020">
    <property type="term" value="C:membrane"/>
    <property type="evidence" value="ECO:0007669"/>
    <property type="project" value="UniProtKB-SubCell"/>
</dbReference>
<dbReference type="InterPro" id="IPR005178">
    <property type="entry name" value="Ostalpha/TMEM184C"/>
</dbReference>
<evidence type="ECO:0000256" key="5">
    <source>
        <dbReference type="SAM" id="MobiDB-lite"/>
    </source>
</evidence>
<keyword evidence="4 6" id="KW-0472">Membrane</keyword>
<dbReference type="SMART" id="SM01417">
    <property type="entry name" value="Solute_trans_a"/>
    <property type="match status" value="1"/>
</dbReference>
<dbReference type="Pfam" id="PF03619">
    <property type="entry name" value="Solute_trans_a"/>
    <property type="match status" value="1"/>
</dbReference>
<protein>
    <submittedName>
        <fullName evidence="7">Transmembrane protein 184C</fullName>
    </submittedName>
</protein>
<dbReference type="EMBL" id="HADW01012310">
    <property type="protein sequence ID" value="SBP13710.1"/>
    <property type="molecule type" value="Transcribed_RNA"/>
</dbReference>
<proteinExistence type="predicted"/>
<feature type="region of interest" description="Disordered" evidence="5">
    <location>
        <begin position="162"/>
        <end position="224"/>
    </location>
</feature>
<feature type="compositionally biased region" description="Polar residues" evidence="5">
    <location>
        <begin position="162"/>
        <end position="172"/>
    </location>
</feature>
<dbReference type="AlphaFoldDB" id="A0A1A7X734"/>
<feature type="transmembrane region" description="Helical" evidence="6">
    <location>
        <begin position="20"/>
        <end position="45"/>
    </location>
</feature>
<comment type="subcellular location">
    <subcellularLocation>
        <location evidence="1">Membrane</location>
        <topology evidence="1">Multi-pass membrane protein</topology>
    </subcellularLocation>
</comment>
<organism evidence="7">
    <name type="scientific">Iconisemion striatum</name>
    <dbReference type="NCBI Taxonomy" id="60296"/>
    <lineage>
        <taxon>Eukaryota</taxon>
        <taxon>Metazoa</taxon>
        <taxon>Chordata</taxon>
        <taxon>Craniata</taxon>
        <taxon>Vertebrata</taxon>
        <taxon>Euteleostomi</taxon>
        <taxon>Actinopterygii</taxon>
        <taxon>Neopterygii</taxon>
        <taxon>Teleostei</taxon>
        <taxon>Neoteleostei</taxon>
        <taxon>Acanthomorphata</taxon>
        <taxon>Ovalentaria</taxon>
        <taxon>Atherinomorphae</taxon>
        <taxon>Cyprinodontiformes</taxon>
        <taxon>Nothobranchiidae</taxon>
        <taxon>Iconisemion</taxon>
    </lineage>
</organism>